<dbReference type="RefSeq" id="WP_076344228.1">
    <property type="nucleotide sequence ID" value="NZ_FTOO01000001.1"/>
</dbReference>
<evidence type="ECO:0000313" key="4">
    <source>
        <dbReference type="Proteomes" id="UP000186156"/>
    </source>
</evidence>
<dbReference type="PROSITE" id="PS51257">
    <property type="entry name" value="PROKAR_LIPOPROTEIN"/>
    <property type="match status" value="1"/>
</dbReference>
<dbReference type="Gene3D" id="2.130.10.10">
    <property type="entry name" value="YVTN repeat-like/Quinoprotein amine dehydrogenase"/>
    <property type="match status" value="2"/>
</dbReference>
<accession>A0A1N7JY73</accession>
<dbReference type="Proteomes" id="UP000186156">
    <property type="component" value="Unassembled WGS sequence"/>
</dbReference>
<feature type="chain" id="PRO_5012952797" description="Photosynthesis system II assembly factor Ycf48/Hcf136-like domain-containing protein" evidence="2">
    <location>
        <begin position="19"/>
        <end position="735"/>
    </location>
</feature>
<feature type="region of interest" description="Disordered" evidence="1">
    <location>
        <begin position="32"/>
        <end position="74"/>
    </location>
</feature>
<proteinExistence type="predicted"/>
<dbReference type="STRING" id="252246.SAMN05421799_101243"/>
<evidence type="ECO:0000256" key="2">
    <source>
        <dbReference type="SAM" id="SignalP"/>
    </source>
</evidence>
<dbReference type="CDD" id="cd15482">
    <property type="entry name" value="Sialidase_non-viral"/>
    <property type="match status" value="1"/>
</dbReference>
<feature type="signal peptide" evidence="2">
    <location>
        <begin position="1"/>
        <end position="18"/>
    </location>
</feature>
<evidence type="ECO:0008006" key="5">
    <source>
        <dbReference type="Google" id="ProtNLM"/>
    </source>
</evidence>
<dbReference type="InterPro" id="IPR015943">
    <property type="entry name" value="WD40/YVTN_repeat-like_dom_sf"/>
</dbReference>
<evidence type="ECO:0000313" key="3">
    <source>
        <dbReference type="EMBL" id="SIS54280.1"/>
    </source>
</evidence>
<protein>
    <recommendedName>
        <fullName evidence="5">Photosynthesis system II assembly factor Ycf48/Hcf136-like domain-containing protein</fullName>
    </recommendedName>
</protein>
<reference evidence="4" key="1">
    <citation type="submission" date="2017-01" db="EMBL/GenBank/DDBJ databases">
        <authorList>
            <person name="Varghese N."/>
            <person name="Submissions S."/>
        </authorList>
    </citation>
    <scope>NUCLEOTIDE SEQUENCE [LARGE SCALE GENOMIC DNA]</scope>
    <source>
        <strain evidence="4">DSM 16176</strain>
    </source>
</reference>
<evidence type="ECO:0000256" key="1">
    <source>
        <dbReference type="SAM" id="MobiDB-lite"/>
    </source>
</evidence>
<dbReference type="AlphaFoldDB" id="A0A1N7JY73"/>
<keyword evidence="4" id="KW-1185">Reference proteome</keyword>
<dbReference type="SUPFAM" id="SSF110296">
    <property type="entry name" value="Oligoxyloglucan reducing end-specific cellobiohydrolase"/>
    <property type="match status" value="2"/>
</dbReference>
<dbReference type="EMBL" id="FTOO01000001">
    <property type="protein sequence ID" value="SIS54280.1"/>
    <property type="molecule type" value="Genomic_DNA"/>
</dbReference>
<keyword evidence="2" id="KW-0732">Signal</keyword>
<organism evidence="3 4">
    <name type="scientific">Alicyclobacillus vulcanalis</name>
    <dbReference type="NCBI Taxonomy" id="252246"/>
    <lineage>
        <taxon>Bacteria</taxon>
        <taxon>Bacillati</taxon>
        <taxon>Bacillota</taxon>
        <taxon>Bacilli</taxon>
        <taxon>Bacillales</taxon>
        <taxon>Alicyclobacillaceae</taxon>
        <taxon>Alicyclobacillus</taxon>
    </lineage>
</organism>
<feature type="compositionally biased region" description="Low complexity" evidence="1">
    <location>
        <begin position="38"/>
        <end position="69"/>
    </location>
</feature>
<sequence length="735" mass="75812">MRRWMIIGIVTSCCGLWAAGCGSPTPIAREPAPFSNHSAAGSAERAQARAAQAPAQAPALSANASPSVAGPNGEAQELASHGEFAISGTPTFAPARVTQTVAPTFVGTLGFAALDGQSQSAIVEGQAGAWHIAGQLPGQVVALSFANRLNGLAVTVEHGAPRPNELEGAATYRIWQTRNGGASWRSVWQTTVPPEEASMAETPVVALWGSVGYAAIAGQLLRSSDGGATWVKVPVQGAVLDAAFVSPTDVWLSEVSPKALAPGQHPSPVWLAVSEDGAHTFHTVVTGPSVVPWEANIAMDGDGSGIWVVKDLNSWQTRVLWTTNRWASWREAAPSAYQGRIAQSVPVIDGSAAYIGLCPGAAPFPGGVTSFDLRTGRAATLVTVPYWYAVSLARGPSGDWYAAPSSSEPTGLYESVASLRDWRRVSPLFPPDEQIIVDPALGSPGSPALIGIDGDLFQGTVAESTDGGASWRAIASMPQAMPIAVAAGPAGSLAVMTLSAPTAGTGQAHLWVSRDGGRHWTELAAAALPNGLAANLSPFAPTNVALAMTPSGYQMAITTGSSDLVLTSRDGVHWAVAGSMRSQDIASAFAFDGTTVWWADNRVVRPGSKVGGKDQPPVFQPVLTESEGNGKPLRTVSLPEGYGALAMAWAGSRGMVVCASSANMDPAQGMTLFVTTNGGATWRARHVAAASQALLPGSVVSLALSGDAFGALLTDRGLLLTRDGGVTWSYAPQKP</sequence>
<dbReference type="OrthoDB" id="501835at2"/>
<gene>
    <name evidence="3" type="ORF">SAMN05421799_101243</name>
</gene>
<name>A0A1N7JY73_9BACL</name>